<dbReference type="RefSeq" id="WP_063634597.1">
    <property type="nucleotide sequence ID" value="NZ_CP015285.1"/>
</dbReference>
<accession>A0A160JFU6</accession>
<protein>
    <submittedName>
        <fullName evidence="2">DUF1192 domain-containing protein</fullName>
    </submittedName>
</protein>
<dbReference type="Proteomes" id="UP000077405">
    <property type="component" value="Chromosome"/>
</dbReference>
<name>A0A160JFU6_9PROT</name>
<evidence type="ECO:0000313" key="3">
    <source>
        <dbReference type="Proteomes" id="UP000077405"/>
    </source>
</evidence>
<sequence length="65" mass="7105">MAIDDRFEDLEPRKAKPAPKDLTVMGVAELEAYIATLQAEVERARAAIAAKRAQKSAAEAFFKKG</sequence>
<dbReference type="Pfam" id="PF06698">
    <property type="entry name" value="DUF1192"/>
    <property type="match status" value="1"/>
</dbReference>
<dbReference type="STRING" id="1226968.A6A40_06015"/>
<feature type="coiled-coil region" evidence="1">
    <location>
        <begin position="27"/>
        <end position="54"/>
    </location>
</feature>
<dbReference type="AlphaFoldDB" id="A0A160JFU6"/>
<dbReference type="KEGG" id="ahu:A6A40_06015"/>
<keyword evidence="1" id="KW-0175">Coiled coil</keyword>
<dbReference type="OrthoDB" id="7364583at2"/>
<reference evidence="2 3" key="1">
    <citation type="journal article" date="2013" name="Int. J. Syst. Evol. Microbiol.">
        <title>Azospirillum humicireducens sp. nov., a nitrogen-fixing bacterium isolated from a microbial fuel cell.</title>
        <authorList>
            <person name="Zhou S."/>
            <person name="Han L."/>
            <person name="Wang Y."/>
            <person name="Yang G."/>
            <person name="Zhuang L."/>
            <person name="Hu P."/>
        </authorList>
    </citation>
    <scope>NUCLEOTIDE SEQUENCE [LARGE SCALE GENOMIC DNA]</scope>
    <source>
        <strain evidence="2 3">SgZ-5</strain>
    </source>
</reference>
<evidence type="ECO:0000313" key="2">
    <source>
        <dbReference type="EMBL" id="ANC91494.1"/>
    </source>
</evidence>
<proteinExistence type="predicted"/>
<dbReference type="EMBL" id="CP015285">
    <property type="protein sequence ID" value="ANC91494.1"/>
    <property type="molecule type" value="Genomic_DNA"/>
</dbReference>
<evidence type="ECO:0000256" key="1">
    <source>
        <dbReference type="SAM" id="Coils"/>
    </source>
</evidence>
<organism evidence="2 3">
    <name type="scientific">Azospirillum humicireducens</name>
    <dbReference type="NCBI Taxonomy" id="1226968"/>
    <lineage>
        <taxon>Bacteria</taxon>
        <taxon>Pseudomonadati</taxon>
        <taxon>Pseudomonadota</taxon>
        <taxon>Alphaproteobacteria</taxon>
        <taxon>Rhodospirillales</taxon>
        <taxon>Azospirillaceae</taxon>
        <taxon>Azospirillum</taxon>
    </lineage>
</organism>
<dbReference type="InterPro" id="IPR009579">
    <property type="entry name" value="DUF1192"/>
</dbReference>
<gene>
    <name evidence="2" type="ORF">A6A40_06015</name>
</gene>
<keyword evidence="3" id="KW-1185">Reference proteome</keyword>